<feature type="transmembrane region" description="Helical" evidence="6">
    <location>
        <begin position="82"/>
        <end position="100"/>
    </location>
</feature>
<keyword evidence="3 6" id="KW-0812">Transmembrane</keyword>
<evidence type="ECO:0000313" key="9">
    <source>
        <dbReference type="Proteomes" id="UP000010866"/>
    </source>
</evidence>
<dbReference type="GeneID" id="14407614"/>
<evidence type="ECO:0000256" key="3">
    <source>
        <dbReference type="ARBA" id="ARBA00022692"/>
    </source>
</evidence>
<evidence type="ECO:0000256" key="1">
    <source>
        <dbReference type="ARBA" id="ARBA00004236"/>
    </source>
</evidence>
<keyword evidence="9" id="KW-1185">Reference proteome</keyword>
<keyword evidence="2" id="KW-1003">Cell membrane</keyword>
<dbReference type="RefSeq" id="WP_015323944.1">
    <property type="nucleotide sequence ID" value="NC_019977.1"/>
</dbReference>
<evidence type="ECO:0000256" key="2">
    <source>
        <dbReference type="ARBA" id="ARBA00022475"/>
    </source>
</evidence>
<evidence type="ECO:0000256" key="4">
    <source>
        <dbReference type="ARBA" id="ARBA00022989"/>
    </source>
</evidence>
<dbReference type="AlphaFoldDB" id="L0KVS5"/>
<dbReference type="STRING" id="867904.Metho_0508"/>
<sequence precursor="true">MSSNSTTSSRSNMKFLYAGIVIALLLAVVAPFLASPYPDGLESAATGVINEEKLAEMEEAGSVFSSPMSDYGIEGMGKSGEVAAIVIGTLLVLAISYGLGKIIKK</sequence>
<dbReference type="Proteomes" id="UP000010866">
    <property type="component" value="Chromosome"/>
</dbReference>
<reference evidence="9" key="1">
    <citation type="submission" date="2012-02" db="EMBL/GenBank/DDBJ databases">
        <title>Complete sequence of chromosome of Methanomethylovorans hollandica DSM 15978.</title>
        <authorList>
            <person name="Lucas S."/>
            <person name="Copeland A."/>
            <person name="Lapidus A."/>
            <person name="Glavina del Rio T."/>
            <person name="Dalin E."/>
            <person name="Tice H."/>
            <person name="Bruce D."/>
            <person name="Goodwin L."/>
            <person name="Pitluck S."/>
            <person name="Peters L."/>
            <person name="Mikhailova N."/>
            <person name="Held B."/>
            <person name="Kyrpides N."/>
            <person name="Mavromatis K."/>
            <person name="Ivanova N."/>
            <person name="Brettin T."/>
            <person name="Detter J.C."/>
            <person name="Han C."/>
            <person name="Larimer F."/>
            <person name="Land M."/>
            <person name="Hauser L."/>
            <person name="Markowitz V."/>
            <person name="Cheng J.-F."/>
            <person name="Hugenholtz P."/>
            <person name="Woyke T."/>
            <person name="Wu D."/>
            <person name="Spring S."/>
            <person name="Schroeder M."/>
            <person name="Brambilla E."/>
            <person name="Klenk H.-P."/>
            <person name="Eisen J.A."/>
        </authorList>
    </citation>
    <scope>NUCLEOTIDE SEQUENCE [LARGE SCALE GENOMIC DNA]</scope>
    <source>
        <strain evidence="9">DSM 15978 / NBRC 107637 / DMS1</strain>
    </source>
</reference>
<organism evidence="8 9">
    <name type="scientific">Methanomethylovorans hollandica (strain DSM 15978 / NBRC 107637 / DMS1)</name>
    <dbReference type="NCBI Taxonomy" id="867904"/>
    <lineage>
        <taxon>Archaea</taxon>
        <taxon>Methanobacteriati</taxon>
        <taxon>Methanobacteriota</taxon>
        <taxon>Stenosarchaea group</taxon>
        <taxon>Methanomicrobia</taxon>
        <taxon>Methanosarcinales</taxon>
        <taxon>Methanosarcinaceae</taxon>
        <taxon>Methanomethylovorans</taxon>
    </lineage>
</organism>
<dbReference type="InterPro" id="IPR025937">
    <property type="entry name" value="PDGLE_dom"/>
</dbReference>
<protein>
    <recommendedName>
        <fullName evidence="7">PDGLE domain-containing protein</fullName>
    </recommendedName>
</protein>
<proteinExistence type="predicted"/>
<dbReference type="NCBIfam" id="NF004934">
    <property type="entry name" value="PRK06287.1-5"/>
    <property type="match status" value="1"/>
</dbReference>
<evidence type="ECO:0000313" key="8">
    <source>
        <dbReference type="EMBL" id="AGB48775.1"/>
    </source>
</evidence>
<gene>
    <name evidence="8" type="ordered locus">Metho_0508</name>
</gene>
<dbReference type="GO" id="GO:0005886">
    <property type="term" value="C:plasma membrane"/>
    <property type="evidence" value="ECO:0007669"/>
    <property type="project" value="UniProtKB-SubCell"/>
</dbReference>
<comment type="subcellular location">
    <subcellularLocation>
        <location evidence="1">Cell membrane</location>
    </subcellularLocation>
</comment>
<dbReference type="HOGENOM" id="CLU_137910_1_0_2"/>
<dbReference type="KEGG" id="mhz:Metho_0508"/>
<dbReference type="Pfam" id="PF13190">
    <property type="entry name" value="PDGLE"/>
    <property type="match status" value="1"/>
</dbReference>
<name>L0KVS5_METHD</name>
<evidence type="ECO:0000256" key="5">
    <source>
        <dbReference type="ARBA" id="ARBA00023136"/>
    </source>
</evidence>
<keyword evidence="5 6" id="KW-0472">Membrane</keyword>
<evidence type="ECO:0000256" key="6">
    <source>
        <dbReference type="SAM" id="Phobius"/>
    </source>
</evidence>
<feature type="domain" description="PDGLE" evidence="7">
    <location>
        <begin position="14"/>
        <end position="105"/>
    </location>
</feature>
<accession>L0KVS5</accession>
<keyword evidence="4 6" id="KW-1133">Transmembrane helix</keyword>
<dbReference type="EMBL" id="CP003362">
    <property type="protein sequence ID" value="AGB48775.1"/>
    <property type="molecule type" value="Genomic_DNA"/>
</dbReference>
<evidence type="ECO:0000259" key="7">
    <source>
        <dbReference type="Pfam" id="PF13190"/>
    </source>
</evidence>